<dbReference type="PANTHER" id="PTHR13153">
    <property type="entry name" value="CGTHBA PROTEIN -14 GENE PROTEIN"/>
    <property type="match status" value="1"/>
</dbReference>
<dbReference type="AlphaFoldDB" id="A9V3S2"/>
<dbReference type="KEGG" id="mbr:MONBRDRAFT_9586"/>
<dbReference type="InParanoid" id="A9V3S2"/>
<evidence type="ECO:0000313" key="2">
    <source>
        <dbReference type="Proteomes" id="UP000001357"/>
    </source>
</evidence>
<protein>
    <submittedName>
        <fullName evidence="1">Uncharacterized protein</fullName>
    </submittedName>
</protein>
<dbReference type="GO" id="GO:0032007">
    <property type="term" value="P:negative regulation of TOR signaling"/>
    <property type="evidence" value="ECO:0007669"/>
    <property type="project" value="InterPro"/>
</dbReference>
<dbReference type="STRING" id="81824.A9V3S2"/>
<dbReference type="EMBL" id="CH991557">
    <property type="protein sequence ID" value="EDQ87755.1"/>
    <property type="molecule type" value="Genomic_DNA"/>
</dbReference>
<dbReference type="RefSeq" id="XP_001747288.1">
    <property type="nucleotide sequence ID" value="XM_001747236.1"/>
</dbReference>
<evidence type="ECO:0000313" key="1">
    <source>
        <dbReference type="EMBL" id="EDQ87755.1"/>
    </source>
</evidence>
<dbReference type="eggNOG" id="KOG3830">
    <property type="taxonomic scope" value="Eukaryota"/>
</dbReference>
<accession>A9V3S2</accession>
<proteinExistence type="predicted"/>
<sequence length="304" mass="33303">MAGGGCRVVCNLACRLGSGGSNRQHGKPAVHSDGLSGTCLELQWNPSASHAHLFRVIDTDRIPCLRPSSCAGCRIASSCPWPLKYVPLHLETIVPVHCTSRTLTRHEHKCIPVQRKDPSDMAVDVQYGLKPVKEEGPKQSHRYSALGLADLLCPDFELCNRPYFLKIDDSVMVGYTRVVKGGQHQAVPSTYVYNLVMVLNTEATSAAQLRYQQLAQRLGSAFNHEELRCGYLSEHIRSRVNELDAIKLEGLDVQATAVRAAATSNALANTIQDLYSKLKADGRAVLKVGAHHAAPTATRMLRAW</sequence>
<dbReference type="GeneID" id="5892650"/>
<dbReference type="Proteomes" id="UP000001357">
    <property type="component" value="Unassembled WGS sequence"/>
</dbReference>
<organism evidence="1 2">
    <name type="scientific">Monosiga brevicollis</name>
    <name type="common">Choanoflagellate</name>
    <dbReference type="NCBI Taxonomy" id="81824"/>
    <lineage>
        <taxon>Eukaryota</taxon>
        <taxon>Choanoflagellata</taxon>
        <taxon>Craspedida</taxon>
        <taxon>Salpingoecidae</taxon>
        <taxon>Monosiga</taxon>
    </lineage>
</organism>
<reference evidence="1 2" key="1">
    <citation type="journal article" date="2008" name="Nature">
        <title>The genome of the choanoflagellate Monosiga brevicollis and the origin of metazoans.</title>
        <authorList>
            <consortium name="JGI Sequencing"/>
            <person name="King N."/>
            <person name="Westbrook M.J."/>
            <person name="Young S.L."/>
            <person name="Kuo A."/>
            <person name="Abedin M."/>
            <person name="Chapman J."/>
            <person name="Fairclough S."/>
            <person name="Hellsten U."/>
            <person name="Isogai Y."/>
            <person name="Letunic I."/>
            <person name="Marr M."/>
            <person name="Pincus D."/>
            <person name="Putnam N."/>
            <person name="Rokas A."/>
            <person name="Wright K.J."/>
            <person name="Zuzow R."/>
            <person name="Dirks W."/>
            <person name="Good M."/>
            <person name="Goodstein D."/>
            <person name="Lemons D."/>
            <person name="Li W."/>
            <person name="Lyons J.B."/>
            <person name="Morris A."/>
            <person name="Nichols S."/>
            <person name="Richter D.J."/>
            <person name="Salamov A."/>
            <person name="Bork P."/>
            <person name="Lim W.A."/>
            <person name="Manning G."/>
            <person name="Miller W.T."/>
            <person name="McGinnis W."/>
            <person name="Shapiro H."/>
            <person name="Tjian R."/>
            <person name="Grigoriev I.V."/>
            <person name="Rokhsar D."/>
        </authorList>
    </citation>
    <scope>NUCLEOTIDE SEQUENCE [LARGE SCALE GENOMIC DNA]</scope>
    <source>
        <strain evidence="2">MX1 / ATCC 50154</strain>
    </source>
</reference>
<dbReference type="InterPro" id="IPR005365">
    <property type="entry name" value="Npr3"/>
</dbReference>
<keyword evidence="2" id="KW-1185">Reference proteome</keyword>
<dbReference type="PANTHER" id="PTHR13153:SF5">
    <property type="entry name" value="GATOR COMPLEX PROTEIN NPRL3"/>
    <property type="match status" value="1"/>
</dbReference>
<name>A9V3S2_MONBE</name>
<gene>
    <name evidence="1" type="ORF">MONBRDRAFT_9586</name>
</gene>